<dbReference type="InterPro" id="IPR023610">
    <property type="entry name" value="PInositol-4/5-P-5/4-kinase"/>
</dbReference>
<dbReference type="InterPro" id="IPR002498">
    <property type="entry name" value="PInositol-4-P-4/5-kinase_core"/>
</dbReference>
<dbReference type="SMART" id="SM00330">
    <property type="entry name" value="PIPKc"/>
    <property type="match status" value="1"/>
</dbReference>
<evidence type="ECO:0000256" key="1">
    <source>
        <dbReference type="PROSITE-ProRule" id="PRU00781"/>
    </source>
</evidence>
<dbReference type="STRING" id="1344416.A0A139AWV0"/>
<dbReference type="PANTHER" id="PTHR23086">
    <property type="entry name" value="PHOSPHATIDYLINOSITOL-4-PHOSPHATE 5-KINASE"/>
    <property type="match status" value="1"/>
</dbReference>
<feature type="region of interest" description="Disordered" evidence="2">
    <location>
        <begin position="340"/>
        <end position="377"/>
    </location>
</feature>
<keyword evidence="1" id="KW-0547">Nucleotide-binding</keyword>
<evidence type="ECO:0000256" key="2">
    <source>
        <dbReference type="SAM" id="MobiDB-lite"/>
    </source>
</evidence>
<gene>
    <name evidence="4" type="ORF">M427DRAFT_313050</name>
</gene>
<sequence length="377" mass="43384">MHLWESGSAGKSGSFFFFTEDGRYIIKTIHHTEHKVFMEGLRNYYEHIIANPHTLINRLFGLHRVKLPRSKKIHFVVMENVLPLTRDIEEMYDLKGSTYGRHTLRQVVDENPRAVQKDQNWIENERELFLNPEKREILMGQIARDVRYLSSAGIMDYSLLIGVSRKQDRWALIKKLFEEGHLREGVIPDESPMDSNRSLNRNALGSAMNSVFRSDFCDGFRSTPSIPADSHLPPFVYHLGIIDIFTRYDAVKSMEHAFKSMYQSSSTISAVNPKFYGKRFVEFMGAEVCGADKADVQRWVAAFEGKGNDVDVDGLVAEYLKAKKRRMLWVEKEREQRRLDRFKDVRPDAPAELSQAGSSSSFARDKGRSVLPTSPNR</sequence>
<keyword evidence="1" id="KW-0067">ATP-binding</keyword>
<keyword evidence="1" id="KW-0418">Kinase</keyword>
<dbReference type="Gene3D" id="3.30.810.10">
    <property type="entry name" value="2-Layer Sandwich"/>
    <property type="match status" value="1"/>
</dbReference>
<name>A0A139AWV0_GONPJ</name>
<proteinExistence type="predicted"/>
<feature type="domain" description="PIPK" evidence="3">
    <location>
        <begin position="1"/>
        <end position="288"/>
    </location>
</feature>
<dbReference type="GO" id="GO:0005524">
    <property type="term" value="F:ATP binding"/>
    <property type="evidence" value="ECO:0007669"/>
    <property type="project" value="UniProtKB-UniRule"/>
</dbReference>
<dbReference type="OMA" id="HEKWDIK"/>
<dbReference type="GO" id="GO:0016308">
    <property type="term" value="F:1-phosphatidylinositol-4-phosphate 5-kinase activity"/>
    <property type="evidence" value="ECO:0007669"/>
    <property type="project" value="TreeGrafter"/>
</dbReference>
<protein>
    <submittedName>
        <fullName evidence="4">SAICAR synthase-like protein</fullName>
    </submittedName>
</protein>
<dbReference type="OrthoDB" id="20783at2759"/>
<dbReference type="PROSITE" id="PS51455">
    <property type="entry name" value="PIPK"/>
    <property type="match status" value="1"/>
</dbReference>
<dbReference type="InterPro" id="IPR027483">
    <property type="entry name" value="PInositol-4-P-4/5-kinase_C_sf"/>
</dbReference>
<dbReference type="Gene3D" id="3.30.800.10">
    <property type="entry name" value="Phosphatidylinositol Phosphate Kinase II Beta"/>
    <property type="match status" value="1"/>
</dbReference>
<dbReference type="Proteomes" id="UP000070544">
    <property type="component" value="Unassembled WGS sequence"/>
</dbReference>
<dbReference type="AlphaFoldDB" id="A0A139AWV0"/>
<dbReference type="GO" id="GO:0005886">
    <property type="term" value="C:plasma membrane"/>
    <property type="evidence" value="ECO:0007669"/>
    <property type="project" value="TreeGrafter"/>
</dbReference>
<evidence type="ECO:0000313" key="5">
    <source>
        <dbReference type="Proteomes" id="UP000070544"/>
    </source>
</evidence>
<dbReference type="InterPro" id="IPR027484">
    <property type="entry name" value="PInositol-4-P-5-kinase_N"/>
</dbReference>
<reference evidence="4 5" key="1">
    <citation type="journal article" date="2015" name="Genome Biol. Evol.">
        <title>Phylogenomic analyses indicate that early fungi evolved digesting cell walls of algal ancestors of land plants.</title>
        <authorList>
            <person name="Chang Y."/>
            <person name="Wang S."/>
            <person name="Sekimoto S."/>
            <person name="Aerts A.L."/>
            <person name="Choi C."/>
            <person name="Clum A."/>
            <person name="LaButti K.M."/>
            <person name="Lindquist E.A."/>
            <person name="Yee Ngan C."/>
            <person name="Ohm R.A."/>
            <person name="Salamov A.A."/>
            <person name="Grigoriev I.V."/>
            <person name="Spatafora J.W."/>
            <person name="Berbee M.L."/>
        </authorList>
    </citation>
    <scope>NUCLEOTIDE SEQUENCE [LARGE SCALE GENOMIC DNA]</scope>
    <source>
        <strain evidence="4 5">JEL478</strain>
    </source>
</reference>
<dbReference type="Pfam" id="PF01504">
    <property type="entry name" value="PIP5K"/>
    <property type="match status" value="1"/>
</dbReference>
<dbReference type="SUPFAM" id="SSF56104">
    <property type="entry name" value="SAICAR synthase-like"/>
    <property type="match status" value="1"/>
</dbReference>
<accession>A0A139AWV0</accession>
<dbReference type="PANTHER" id="PTHR23086:SF8">
    <property type="entry name" value="PHOSPHATIDYLINOSITOL 5-PHOSPHATE 4-KINASE, ISOFORM A"/>
    <property type="match status" value="1"/>
</dbReference>
<evidence type="ECO:0000259" key="3">
    <source>
        <dbReference type="PROSITE" id="PS51455"/>
    </source>
</evidence>
<dbReference type="GO" id="GO:0046854">
    <property type="term" value="P:phosphatidylinositol phosphate biosynthetic process"/>
    <property type="evidence" value="ECO:0007669"/>
    <property type="project" value="TreeGrafter"/>
</dbReference>
<keyword evidence="1" id="KW-0808">Transferase</keyword>
<evidence type="ECO:0000313" key="4">
    <source>
        <dbReference type="EMBL" id="KXS21177.1"/>
    </source>
</evidence>
<feature type="compositionally biased region" description="Basic and acidic residues" evidence="2">
    <location>
        <begin position="340"/>
        <end position="349"/>
    </location>
</feature>
<keyword evidence="5" id="KW-1185">Reference proteome</keyword>
<organism evidence="4 5">
    <name type="scientific">Gonapodya prolifera (strain JEL478)</name>
    <name type="common">Monoblepharis prolifera</name>
    <dbReference type="NCBI Taxonomy" id="1344416"/>
    <lineage>
        <taxon>Eukaryota</taxon>
        <taxon>Fungi</taxon>
        <taxon>Fungi incertae sedis</taxon>
        <taxon>Chytridiomycota</taxon>
        <taxon>Chytridiomycota incertae sedis</taxon>
        <taxon>Monoblepharidomycetes</taxon>
        <taxon>Monoblepharidales</taxon>
        <taxon>Gonapodyaceae</taxon>
        <taxon>Gonapodya</taxon>
    </lineage>
</organism>
<dbReference type="EMBL" id="KQ965733">
    <property type="protein sequence ID" value="KXS21177.1"/>
    <property type="molecule type" value="Genomic_DNA"/>
</dbReference>